<reference evidence="3" key="1">
    <citation type="journal article" date="2023" name="IScience">
        <title>Live-bearing cockroach genome reveals convergent evolutionary mechanisms linked to viviparity in insects and beyond.</title>
        <authorList>
            <person name="Fouks B."/>
            <person name="Harrison M.C."/>
            <person name="Mikhailova A.A."/>
            <person name="Marchal E."/>
            <person name="English S."/>
            <person name="Carruthers M."/>
            <person name="Jennings E.C."/>
            <person name="Chiamaka E.L."/>
            <person name="Frigard R.A."/>
            <person name="Pippel M."/>
            <person name="Attardo G.M."/>
            <person name="Benoit J.B."/>
            <person name="Bornberg-Bauer E."/>
            <person name="Tobe S.S."/>
        </authorList>
    </citation>
    <scope>NUCLEOTIDE SEQUENCE</scope>
    <source>
        <strain evidence="3">Stay&amp;Tobe</strain>
    </source>
</reference>
<evidence type="ECO:0000256" key="2">
    <source>
        <dbReference type="SAM" id="SignalP"/>
    </source>
</evidence>
<protein>
    <submittedName>
        <fullName evidence="3">Uncharacterized protein</fullName>
    </submittedName>
</protein>
<dbReference type="EMBL" id="JASPKZ010009805">
    <property type="protein sequence ID" value="KAJ9576189.1"/>
    <property type="molecule type" value="Genomic_DNA"/>
</dbReference>
<keyword evidence="1" id="KW-0812">Transmembrane</keyword>
<proteinExistence type="predicted"/>
<organism evidence="3 4">
    <name type="scientific">Diploptera punctata</name>
    <name type="common">Pacific beetle cockroach</name>
    <dbReference type="NCBI Taxonomy" id="6984"/>
    <lineage>
        <taxon>Eukaryota</taxon>
        <taxon>Metazoa</taxon>
        <taxon>Ecdysozoa</taxon>
        <taxon>Arthropoda</taxon>
        <taxon>Hexapoda</taxon>
        <taxon>Insecta</taxon>
        <taxon>Pterygota</taxon>
        <taxon>Neoptera</taxon>
        <taxon>Polyneoptera</taxon>
        <taxon>Dictyoptera</taxon>
        <taxon>Blattodea</taxon>
        <taxon>Blaberoidea</taxon>
        <taxon>Blaberidae</taxon>
        <taxon>Diplopterinae</taxon>
        <taxon>Diploptera</taxon>
    </lineage>
</organism>
<accession>A0AAD7Z918</accession>
<keyword evidence="1" id="KW-0472">Membrane</keyword>
<feature type="chain" id="PRO_5042204836" evidence="2">
    <location>
        <begin position="29"/>
        <end position="80"/>
    </location>
</feature>
<keyword evidence="1" id="KW-1133">Transmembrane helix</keyword>
<feature type="non-terminal residue" evidence="3">
    <location>
        <position position="80"/>
    </location>
</feature>
<evidence type="ECO:0000256" key="1">
    <source>
        <dbReference type="SAM" id="Phobius"/>
    </source>
</evidence>
<sequence>HSVAMTTHFLVFLINLLGCVIRTSPVHTAPITSYMFLVIALFFVRIATKRVAGVFKWLAPLVFLLSNILYGGSNRGQFGF</sequence>
<keyword evidence="4" id="KW-1185">Reference proteome</keyword>
<dbReference type="AlphaFoldDB" id="A0AAD7Z918"/>
<reference evidence="3" key="2">
    <citation type="submission" date="2023-05" db="EMBL/GenBank/DDBJ databases">
        <authorList>
            <person name="Fouks B."/>
        </authorList>
    </citation>
    <scope>NUCLEOTIDE SEQUENCE</scope>
    <source>
        <strain evidence="3">Stay&amp;Tobe</strain>
        <tissue evidence="3">Testes</tissue>
    </source>
</reference>
<dbReference type="Proteomes" id="UP001233999">
    <property type="component" value="Unassembled WGS sequence"/>
</dbReference>
<name>A0AAD7Z918_DIPPU</name>
<comment type="caution">
    <text evidence="3">The sequence shown here is derived from an EMBL/GenBank/DDBJ whole genome shotgun (WGS) entry which is preliminary data.</text>
</comment>
<feature type="transmembrane region" description="Helical" evidence="1">
    <location>
        <begin position="28"/>
        <end position="47"/>
    </location>
</feature>
<feature type="signal peptide" evidence="2">
    <location>
        <begin position="1"/>
        <end position="28"/>
    </location>
</feature>
<gene>
    <name evidence="3" type="ORF">L9F63_006922</name>
</gene>
<evidence type="ECO:0000313" key="4">
    <source>
        <dbReference type="Proteomes" id="UP001233999"/>
    </source>
</evidence>
<keyword evidence="2" id="KW-0732">Signal</keyword>
<evidence type="ECO:0000313" key="3">
    <source>
        <dbReference type="EMBL" id="KAJ9576189.1"/>
    </source>
</evidence>
<feature type="non-terminal residue" evidence="3">
    <location>
        <position position="1"/>
    </location>
</feature>
<feature type="transmembrane region" description="Helical" evidence="1">
    <location>
        <begin position="54"/>
        <end position="72"/>
    </location>
</feature>